<dbReference type="AlphaFoldDB" id="A0AAV0X9E4"/>
<feature type="transmembrane region" description="Helical" evidence="2">
    <location>
        <begin position="417"/>
        <end position="436"/>
    </location>
</feature>
<gene>
    <name evidence="3" type="ORF">MEUPH1_LOCUS19181</name>
</gene>
<comment type="caution">
    <text evidence="3">The sequence shown here is derived from an EMBL/GenBank/DDBJ whole genome shotgun (WGS) entry which is preliminary data.</text>
</comment>
<evidence type="ECO:0000256" key="1">
    <source>
        <dbReference type="SAM" id="MobiDB-lite"/>
    </source>
</evidence>
<evidence type="ECO:0000313" key="4">
    <source>
        <dbReference type="Proteomes" id="UP001160148"/>
    </source>
</evidence>
<reference evidence="3 4" key="1">
    <citation type="submission" date="2023-01" db="EMBL/GenBank/DDBJ databases">
        <authorList>
            <person name="Whitehead M."/>
        </authorList>
    </citation>
    <scope>NUCLEOTIDE SEQUENCE [LARGE SCALE GENOMIC DNA]</scope>
</reference>
<protein>
    <recommendedName>
        <fullName evidence="5">BED-type domain-containing protein</fullName>
    </recommendedName>
</protein>
<dbReference type="Proteomes" id="UP001160148">
    <property type="component" value="Unassembled WGS sequence"/>
</dbReference>
<keyword evidence="4" id="KW-1185">Reference proteome</keyword>
<keyword evidence="2" id="KW-1133">Transmembrane helix</keyword>
<evidence type="ECO:0000313" key="3">
    <source>
        <dbReference type="EMBL" id="CAI6364341.1"/>
    </source>
</evidence>
<evidence type="ECO:0008006" key="5">
    <source>
        <dbReference type="Google" id="ProtNLM"/>
    </source>
</evidence>
<dbReference type="EMBL" id="CARXXK010000003">
    <property type="protein sequence ID" value="CAI6364341.1"/>
    <property type="molecule type" value="Genomic_DNA"/>
</dbReference>
<dbReference type="PANTHER" id="PTHR47501:SF5">
    <property type="entry name" value="HAT C-TERMINAL DIMERISATION DOMAIN-CONTAINING PROTEIN"/>
    <property type="match status" value="1"/>
</dbReference>
<name>A0AAV0X9E4_9HEMI</name>
<feature type="region of interest" description="Disordered" evidence="1">
    <location>
        <begin position="312"/>
        <end position="340"/>
    </location>
</feature>
<feature type="compositionally biased region" description="Polar residues" evidence="1">
    <location>
        <begin position="312"/>
        <end position="322"/>
    </location>
</feature>
<dbReference type="InterPro" id="IPR012337">
    <property type="entry name" value="RNaseH-like_sf"/>
</dbReference>
<evidence type="ECO:0000256" key="2">
    <source>
        <dbReference type="SAM" id="Phobius"/>
    </source>
</evidence>
<dbReference type="PANTHER" id="PTHR47501">
    <property type="entry name" value="TRANSPOSASE-RELATED"/>
    <property type="match status" value="1"/>
</dbReference>
<keyword evidence="2" id="KW-0472">Membrane</keyword>
<sequence length="467" mass="52770">MERYISITKTSEPKPKKARIHENVSDPNVPVSGVASTSTLELQQSHSTIVPKFQYLFNRFYKLMTINGEKLTASCEYCPQIVSASTTSSGNLLSHIKKKHSFLMPKVEDARREKNQSSNITQTKIMINDVSSNKVSKQKVFLVNNLIDVHIKELVFNYIVNEMRPLITCEKKAFRELIIGLTGLKDTSMIPDRRQMRSHLKSTYAAYVEMLTDLIKNHNYICMTADIWSTNNKSYMGMTCHVINNNTYQRESFILGCKRMKGSHDYLNIAEVMTDITDNYRIDLLKITHTVTDNASNFGKSFRTFSKALPSELQSNSPTMGNFNEDDDVSSSNSETDGECSSLDIVNVDAVLSNPGRLETSNDSLFLPPHITCCAHSLNLIATHDISTIEDNKYKKMSESTFQKLSSFWNICSRSTVAAAAIAAALSLLLIAFRGFDRLSRFFFKMFEFYPPGGLGRPRSDLIRVPR</sequence>
<organism evidence="3 4">
    <name type="scientific">Macrosiphum euphorbiae</name>
    <name type="common">potato aphid</name>
    <dbReference type="NCBI Taxonomy" id="13131"/>
    <lineage>
        <taxon>Eukaryota</taxon>
        <taxon>Metazoa</taxon>
        <taxon>Ecdysozoa</taxon>
        <taxon>Arthropoda</taxon>
        <taxon>Hexapoda</taxon>
        <taxon>Insecta</taxon>
        <taxon>Pterygota</taxon>
        <taxon>Neoptera</taxon>
        <taxon>Paraneoptera</taxon>
        <taxon>Hemiptera</taxon>
        <taxon>Sternorrhyncha</taxon>
        <taxon>Aphidomorpha</taxon>
        <taxon>Aphidoidea</taxon>
        <taxon>Aphididae</taxon>
        <taxon>Macrosiphini</taxon>
        <taxon>Macrosiphum</taxon>
    </lineage>
</organism>
<proteinExistence type="predicted"/>
<keyword evidence="2" id="KW-0812">Transmembrane</keyword>
<dbReference type="SUPFAM" id="SSF53098">
    <property type="entry name" value="Ribonuclease H-like"/>
    <property type="match status" value="1"/>
</dbReference>
<accession>A0AAV0X9E4</accession>